<dbReference type="PANTHER" id="PTHR24269">
    <property type="entry name" value="KREMEN PROTEIN"/>
    <property type="match status" value="1"/>
</dbReference>
<dbReference type="GO" id="GO:0006979">
    <property type="term" value="P:response to oxidative stress"/>
    <property type="evidence" value="ECO:0007669"/>
    <property type="project" value="InterPro"/>
</dbReference>
<comment type="similarity">
    <text evidence="7">Belongs to the peroxidase family.</text>
</comment>
<dbReference type="Pfam" id="PF01822">
    <property type="entry name" value="WSC"/>
    <property type="match status" value="3"/>
</dbReference>
<evidence type="ECO:0000256" key="5">
    <source>
        <dbReference type="ARBA" id="ARBA00023136"/>
    </source>
</evidence>
<evidence type="ECO:0000256" key="8">
    <source>
        <dbReference type="SAM" id="MobiDB-lite"/>
    </source>
</evidence>
<evidence type="ECO:0000256" key="7">
    <source>
        <dbReference type="RuleBase" id="RU004241"/>
    </source>
</evidence>
<keyword evidence="2" id="KW-0812">Transmembrane</keyword>
<dbReference type="InterPro" id="IPR051836">
    <property type="entry name" value="Kremen_rcpt"/>
</dbReference>
<keyword evidence="5" id="KW-0472">Membrane</keyword>
<evidence type="ECO:0000313" key="13">
    <source>
        <dbReference type="Proteomes" id="UP000706124"/>
    </source>
</evidence>
<dbReference type="PANTHER" id="PTHR24269:SF16">
    <property type="entry name" value="PROTEIN SLG1"/>
    <property type="match status" value="1"/>
</dbReference>
<evidence type="ECO:0000313" key="12">
    <source>
        <dbReference type="EMBL" id="KAG5948903.1"/>
    </source>
</evidence>
<sequence>MKASSLLLGLGLASSALADPTWPSDIDELEELMFQISSFRSRKFADTINPCTTEASGPGRRNAAEWLRSAFHDMSTANKFFNTGGLDGSLQYELDNGENTGPGHRTTLQFMSTYVTTRSPLSDLLALGVYMSVRSCGGADGPIVPFRAGRKDASAAGSMGVPQPQNSVVTFQQQFERMGFNTEEMIQVTACGHTLGGVHSEEFPELIPPKGIVNGNAPLDSTDAVFDNKVVTEYLSGNTTNPLVVGPSVKNNKNSDFKVYNADGNKTMSALADPKTFKTVCQKVLQKMIDVVPPGVVLSDPVVPYTVKPVGLQLTLTKGGSALHFTGYIRVRATGAAEAAAEAAAKSVTLMYKDRKGSATCGSDACVITSTLQGAGKGFDDTFHFYPIDAVIPASSGISSFNVTVHNADGTSKLYDNNGKGYPLQDDILFQIPQSCIKGTSGALTVVAAVRNDVAASNKGAQAVISYKVTQDSSPVALLQNATVAMKKGACIGKYTLFTADHTIPGGLAYESRVDVVSGDKADSFKALTGISGTCAAFADAGACDGAAEPPVNATMTPSSGITTLPSSTIPLTTSSIDPSAPIATTTTTTTTSSAAVVTPGHVEAVGGYKHVACWTEGVSARALGGISFVNDTMTLEKCAKYCSAYVYWGTEYGRECYCGNSLDKSSAAAPLNDCNMVCGGDHSQYCGAGNRIELYSTTSAPPIPTPTATLTHKPTVSAYTLVGCWTEGNGVRALSQGLTISDKMTNEACAATCKAYKYFGTEYGTECYCGSYLSDSSKTAPLEDCNMRCSGDSYEYCGASSRLELYQNPNITTGNPEQPAAVGNYVLVGCQTEGNGTRALAGPVVAHSNMTNQVCATWCKDYEYFGTEYGRECYCGHSLAASSLVAPATECRMLCEGNISEFCGGSSRLSVYKVNKATPPAPPAPPMPPTKPGGMGGEKGGKRGKGGKRRGVPVRERV</sequence>
<organism evidence="12 13">
    <name type="scientific">Claviceps pazoutovae</name>
    <dbReference type="NCBI Taxonomy" id="1649127"/>
    <lineage>
        <taxon>Eukaryota</taxon>
        <taxon>Fungi</taxon>
        <taxon>Dikarya</taxon>
        <taxon>Ascomycota</taxon>
        <taxon>Pezizomycotina</taxon>
        <taxon>Sordariomycetes</taxon>
        <taxon>Hypocreomycetidae</taxon>
        <taxon>Hypocreales</taxon>
        <taxon>Clavicipitaceae</taxon>
        <taxon>Claviceps</taxon>
    </lineage>
</organism>
<evidence type="ECO:0000259" key="11">
    <source>
        <dbReference type="PROSITE" id="PS51212"/>
    </source>
</evidence>
<feature type="domain" description="Plant heme peroxidase family profile" evidence="10">
    <location>
        <begin position="122"/>
        <end position="276"/>
    </location>
</feature>
<feature type="compositionally biased region" description="Basic residues" evidence="8">
    <location>
        <begin position="943"/>
        <end position="953"/>
    </location>
</feature>
<dbReference type="OrthoDB" id="5985073at2759"/>
<accession>A0A9P7MJH5</accession>
<dbReference type="InterPro" id="IPR002889">
    <property type="entry name" value="WSC_carb-bd"/>
</dbReference>
<dbReference type="PROSITE" id="PS50873">
    <property type="entry name" value="PEROXIDASE_4"/>
    <property type="match status" value="1"/>
</dbReference>
<keyword evidence="13" id="KW-1185">Reference proteome</keyword>
<feature type="domain" description="WSC" evidence="11">
    <location>
        <begin position="608"/>
        <end position="699"/>
    </location>
</feature>
<proteinExistence type="inferred from homology"/>
<evidence type="ECO:0000256" key="4">
    <source>
        <dbReference type="ARBA" id="ARBA00022989"/>
    </source>
</evidence>
<feature type="signal peptide" evidence="9">
    <location>
        <begin position="1"/>
        <end position="18"/>
    </location>
</feature>
<keyword evidence="6" id="KW-0325">Glycoprotein</keyword>
<evidence type="ECO:0000256" key="3">
    <source>
        <dbReference type="ARBA" id="ARBA00022729"/>
    </source>
</evidence>
<gene>
    <name evidence="12" type="ORF">E4U60_000381</name>
</gene>
<keyword evidence="3 9" id="KW-0732">Signal</keyword>
<dbReference type="EMBL" id="SRPO01000011">
    <property type="protein sequence ID" value="KAG5948903.1"/>
    <property type="molecule type" value="Genomic_DNA"/>
</dbReference>
<dbReference type="InterPro" id="IPR010255">
    <property type="entry name" value="Haem_peroxidase_sf"/>
</dbReference>
<evidence type="ECO:0000256" key="2">
    <source>
        <dbReference type="ARBA" id="ARBA00022692"/>
    </source>
</evidence>
<evidence type="ECO:0000256" key="1">
    <source>
        <dbReference type="ARBA" id="ARBA00004167"/>
    </source>
</evidence>
<dbReference type="Gene3D" id="1.10.420.10">
    <property type="entry name" value="Peroxidase, domain 2"/>
    <property type="match status" value="1"/>
</dbReference>
<dbReference type="PROSITE" id="PS51212">
    <property type="entry name" value="WSC"/>
    <property type="match status" value="3"/>
</dbReference>
<protein>
    <submittedName>
        <fullName evidence="12">Uncharacterized protein</fullName>
    </submittedName>
</protein>
<feature type="domain" description="WSC" evidence="11">
    <location>
        <begin position="825"/>
        <end position="916"/>
    </location>
</feature>
<evidence type="ECO:0000256" key="6">
    <source>
        <dbReference type="ARBA" id="ARBA00023180"/>
    </source>
</evidence>
<name>A0A9P7MJH5_9HYPO</name>
<feature type="compositionally biased region" description="Pro residues" evidence="8">
    <location>
        <begin position="920"/>
        <end position="932"/>
    </location>
</feature>
<dbReference type="InterPro" id="IPR002016">
    <property type="entry name" value="Haem_peroxidase"/>
</dbReference>
<feature type="domain" description="WSC" evidence="11">
    <location>
        <begin position="719"/>
        <end position="810"/>
    </location>
</feature>
<comment type="caution">
    <text evidence="12">The sequence shown here is derived from an EMBL/GenBank/DDBJ whole genome shotgun (WGS) entry which is preliminary data.</text>
</comment>
<dbReference type="GO" id="GO:0020037">
    <property type="term" value="F:heme binding"/>
    <property type="evidence" value="ECO:0007669"/>
    <property type="project" value="InterPro"/>
</dbReference>
<comment type="subcellular location">
    <subcellularLocation>
        <location evidence="1">Membrane</location>
        <topology evidence="1">Single-pass membrane protein</topology>
    </subcellularLocation>
</comment>
<keyword evidence="4" id="KW-1133">Transmembrane helix</keyword>
<dbReference type="SUPFAM" id="SSF48113">
    <property type="entry name" value="Heme-dependent peroxidases"/>
    <property type="match status" value="1"/>
</dbReference>
<reference evidence="12 13" key="1">
    <citation type="journal article" date="2020" name="bioRxiv">
        <title>Whole genome comparisons of ergot fungi reveals the divergence and evolution of species within the genus Claviceps are the result of varying mechanisms driving genome evolution and host range expansion.</title>
        <authorList>
            <person name="Wyka S.A."/>
            <person name="Mondo S.J."/>
            <person name="Liu M."/>
            <person name="Dettman J."/>
            <person name="Nalam V."/>
            <person name="Broders K.D."/>
        </authorList>
    </citation>
    <scope>NUCLEOTIDE SEQUENCE [LARGE SCALE GENOMIC DNA]</scope>
    <source>
        <strain evidence="12 13">CCC 1485</strain>
    </source>
</reference>
<dbReference type="Pfam" id="PF00141">
    <property type="entry name" value="peroxidase"/>
    <property type="match status" value="1"/>
</dbReference>
<dbReference type="SMART" id="SM00321">
    <property type="entry name" value="WSC"/>
    <property type="match status" value="3"/>
</dbReference>
<dbReference type="FunFam" id="1.10.520.10:FF:000020">
    <property type="entry name" value="Peroxisomal ascorbate peroxidase"/>
    <property type="match status" value="1"/>
</dbReference>
<evidence type="ECO:0000256" key="9">
    <source>
        <dbReference type="SAM" id="SignalP"/>
    </source>
</evidence>
<dbReference type="Gene3D" id="1.10.520.10">
    <property type="match status" value="1"/>
</dbReference>
<evidence type="ECO:0000259" key="10">
    <source>
        <dbReference type="PROSITE" id="PS50873"/>
    </source>
</evidence>
<dbReference type="GO" id="GO:0005886">
    <property type="term" value="C:plasma membrane"/>
    <property type="evidence" value="ECO:0007669"/>
    <property type="project" value="TreeGrafter"/>
</dbReference>
<feature type="chain" id="PRO_5040508124" evidence="9">
    <location>
        <begin position="19"/>
        <end position="959"/>
    </location>
</feature>
<dbReference type="Proteomes" id="UP000706124">
    <property type="component" value="Unassembled WGS sequence"/>
</dbReference>
<dbReference type="AlphaFoldDB" id="A0A9P7MJH5"/>
<dbReference type="GO" id="GO:0004601">
    <property type="term" value="F:peroxidase activity"/>
    <property type="evidence" value="ECO:0007669"/>
    <property type="project" value="InterPro"/>
</dbReference>
<feature type="region of interest" description="Disordered" evidence="8">
    <location>
        <begin position="917"/>
        <end position="959"/>
    </location>
</feature>